<protein>
    <submittedName>
        <fullName evidence="1">Uncharacterized protein</fullName>
    </submittedName>
</protein>
<gene>
    <name evidence="1" type="ORF">SARC_00566</name>
</gene>
<evidence type="ECO:0000313" key="2">
    <source>
        <dbReference type="Proteomes" id="UP000054560"/>
    </source>
</evidence>
<sequence length="123" mass="13385">MVKTNKKKGQPIALTSTENTTRVLDNSGKWTVEKYKDILRSVNGPLGGGIETLRKRCLFLKDLQAHGIGSVLGLKTEDARKLCNQLDLSLGSKVEVVERIGKTLLNPSARQQNGAIISAVREG</sequence>
<organism evidence="1 2">
    <name type="scientific">Sphaeroforma arctica JP610</name>
    <dbReference type="NCBI Taxonomy" id="667725"/>
    <lineage>
        <taxon>Eukaryota</taxon>
        <taxon>Ichthyosporea</taxon>
        <taxon>Ichthyophonida</taxon>
        <taxon>Sphaeroforma</taxon>
    </lineage>
</organism>
<keyword evidence="2" id="KW-1185">Reference proteome</keyword>
<reference evidence="1 2" key="1">
    <citation type="submission" date="2011-02" db="EMBL/GenBank/DDBJ databases">
        <title>The Genome Sequence of Sphaeroforma arctica JP610.</title>
        <authorList>
            <consortium name="The Broad Institute Genome Sequencing Platform"/>
            <person name="Russ C."/>
            <person name="Cuomo C."/>
            <person name="Young S.K."/>
            <person name="Zeng Q."/>
            <person name="Gargeya S."/>
            <person name="Alvarado L."/>
            <person name="Berlin A."/>
            <person name="Chapman S.B."/>
            <person name="Chen Z."/>
            <person name="Freedman E."/>
            <person name="Gellesch M."/>
            <person name="Goldberg J."/>
            <person name="Griggs A."/>
            <person name="Gujja S."/>
            <person name="Heilman E."/>
            <person name="Heiman D."/>
            <person name="Howarth C."/>
            <person name="Mehta T."/>
            <person name="Neiman D."/>
            <person name="Pearson M."/>
            <person name="Roberts A."/>
            <person name="Saif S."/>
            <person name="Shea T."/>
            <person name="Shenoy N."/>
            <person name="Sisk P."/>
            <person name="Stolte C."/>
            <person name="Sykes S."/>
            <person name="White J."/>
            <person name="Yandava C."/>
            <person name="Burger G."/>
            <person name="Gray M.W."/>
            <person name="Holland P.W.H."/>
            <person name="King N."/>
            <person name="Lang F.B.F."/>
            <person name="Roger A.J."/>
            <person name="Ruiz-Trillo I."/>
            <person name="Haas B."/>
            <person name="Nusbaum C."/>
            <person name="Birren B."/>
        </authorList>
    </citation>
    <scope>NUCLEOTIDE SEQUENCE [LARGE SCALE GENOMIC DNA]</scope>
    <source>
        <strain evidence="1 2">JP610</strain>
    </source>
</reference>
<name>A0A0L0GEK6_9EUKA</name>
<evidence type="ECO:0000313" key="1">
    <source>
        <dbReference type="EMBL" id="KNC87324.1"/>
    </source>
</evidence>
<proteinExistence type="predicted"/>
<accession>A0A0L0GEK6</accession>
<dbReference type="RefSeq" id="XP_014161226.1">
    <property type="nucleotide sequence ID" value="XM_014305751.1"/>
</dbReference>
<dbReference type="AlphaFoldDB" id="A0A0L0GEK6"/>
<dbReference type="GeneID" id="25901070"/>
<dbReference type="Proteomes" id="UP000054560">
    <property type="component" value="Unassembled WGS sequence"/>
</dbReference>
<dbReference type="EMBL" id="KQ241614">
    <property type="protein sequence ID" value="KNC87324.1"/>
    <property type="molecule type" value="Genomic_DNA"/>
</dbReference>